<gene>
    <name evidence="1" type="ORF">RF55_12985</name>
</gene>
<dbReference type="GO" id="GO:0003676">
    <property type="term" value="F:nucleic acid binding"/>
    <property type="evidence" value="ECO:0007669"/>
    <property type="project" value="InterPro"/>
</dbReference>
<dbReference type="InterPro" id="IPR036397">
    <property type="entry name" value="RNaseH_sf"/>
</dbReference>
<evidence type="ECO:0000313" key="1">
    <source>
        <dbReference type="EMBL" id="KMQ87669.1"/>
    </source>
</evidence>
<proteinExistence type="predicted"/>
<dbReference type="AlphaFoldDB" id="A0A0J7KBN7"/>
<dbReference type="Gene3D" id="3.30.420.10">
    <property type="entry name" value="Ribonuclease H-like superfamily/Ribonuclease H"/>
    <property type="match status" value="1"/>
</dbReference>
<comment type="caution">
    <text evidence="1">The sequence shown here is derived from an EMBL/GenBank/DDBJ whole genome shotgun (WGS) entry which is preliminary data.</text>
</comment>
<dbReference type="EMBL" id="LBMM01010108">
    <property type="protein sequence ID" value="KMQ87669.1"/>
    <property type="molecule type" value="Genomic_DNA"/>
</dbReference>
<reference evidence="1 2" key="1">
    <citation type="submission" date="2015-04" db="EMBL/GenBank/DDBJ databases">
        <title>Lasius niger genome sequencing.</title>
        <authorList>
            <person name="Konorov E.A."/>
            <person name="Nikitin M.A."/>
            <person name="Kirill M.V."/>
            <person name="Chang P."/>
        </authorList>
    </citation>
    <scope>NUCLEOTIDE SEQUENCE [LARGE SCALE GENOMIC DNA]</scope>
    <source>
        <tissue evidence="1">Whole</tissue>
    </source>
</reference>
<keyword evidence="2" id="KW-1185">Reference proteome</keyword>
<dbReference type="OrthoDB" id="10017160at2759"/>
<sequence length="111" mass="12879">MKLKLKERRFKTIQEIETKSQRVLYTLQLKDFKGAFEAWQKRWRHCIKSQGDYFEGDGGMVLGSWDKHVNHESLSEVSDDGTFIFGKPPEISEIEGNLKILNGNMGQPGYR</sequence>
<dbReference type="Proteomes" id="UP000036403">
    <property type="component" value="Unassembled WGS sequence"/>
</dbReference>
<evidence type="ECO:0000313" key="2">
    <source>
        <dbReference type="Proteomes" id="UP000036403"/>
    </source>
</evidence>
<accession>A0A0J7KBN7</accession>
<dbReference type="PaxDb" id="67767-A0A0J7KBN7"/>
<name>A0A0J7KBN7_LASNI</name>
<organism evidence="1 2">
    <name type="scientific">Lasius niger</name>
    <name type="common">Black garden ant</name>
    <dbReference type="NCBI Taxonomy" id="67767"/>
    <lineage>
        <taxon>Eukaryota</taxon>
        <taxon>Metazoa</taxon>
        <taxon>Ecdysozoa</taxon>
        <taxon>Arthropoda</taxon>
        <taxon>Hexapoda</taxon>
        <taxon>Insecta</taxon>
        <taxon>Pterygota</taxon>
        <taxon>Neoptera</taxon>
        <taxon>Endopterygota</taxon>
        <taxon>Hymenoptera</taxon>
        <taxon>Apocrita</taxon>
        <taxon>Aculeata</taxon>
        <taxon>Formicoidea</taxon>
        <taxon>Formicidae</taxon>
        <taxon>Formicinae</taxon>
        <taxon>Lasius</taxon>
        <taxon>Lasius</taxon>
    </lineage>
</organism>
<protein>
    <submittedName>
        <fullName evidence="1">Mariner mos1 transposase</fullName>
    </submittedName>
</protein>